<dbReference type="RefSeq" id="WP_249471049.1">
    <property type="nucleotide sequence ID" value="NZ_JAMBEP010000001.1"/>
</dbReference>
<evidence type="ECO:0000313" key="2">
    <source>
        <dbReference type="EMBL" id="MCL1633638.1"/>
    </source>
</evidence>
<evidence type="ECO:0000256" key="1">
    <source>
        <dbReference type="SAM" id="MobiDB-lite"/>
    </source>
</evidence>
<comment type="caution">
    <text evidence="2">The sequence shown here is derived from an EMBL/GenBank/DDBJ whole genome shotgun (WGS) entry which is preliminary data.</text>
</comment>
<accession>A0ABT0MG51</accession>
<evidence type="ECO:0000313" key="3">
    <source>
        <dbReference type="Proteomes" id="UP001431217"/>
    </source>
</evidence>
<keyword evidence="3" id="KW-1185">Reference proteome</keyword>
<organism evidence="2 3">
    <name type="scientific">Luteimonas galliterrae</name>
    <dbReference type="NCBI Taxonomy" id="2940486"/>
    <lineage>
        <taxon>Bacteria</taxon>
        <taxon>Pseudomonadati</taxon>
        <taxon>Pseudomonadota</taxon>
        <taxon>Gammaproteobacteria</taxon>
        <taxon>Lysobacterales</taxon>
        <taxon>Lysobacteraceae</taxon>
        <taxon>Luteimonas</taxon>
    </lineage>
</organism>
<proteinExistence type="predicted"/>
<sequence length="100" mass="10299">MAPLFRPGVGEHTSPAWCLCLLLACVPLCGVAGEIDAGGASRDEQPPPMPAHAVPPLGDECRDIRNPRIDGMGRWACAVAVGAAGERDTAVDARGNTASH</sequence>
<name>A0ABT0MG51_9GAMM</name>
<reference evidence="2 3" key="1">
    <citation type="submission" date="2022-05" db="EMBL/GenBank/DDBJ databases">
        <title>Luteimonas sp. SX5, whole genome shotgun sequencing project.</title>
        <authorList>
            <person name="Zhao G."/>
            <person name="Shen L."/>
        </authorList>
    </citation>
    <scope>NUCLEOTIDE SEQUENCE [LARGE SCALE GENOMIC DNA]</scope>
    <source>
        <strain evidence="2 3">SX5</strain>
    </source>
</reference>
<dbReference type="EMBL" id="JAMBEP010000001">
    <property type="protein sequence ID" value="MCL1633638.1"/>
    <property type="molecule type" value="Genomic_DNA"/>
</dbReference>
<gene>
    <name evidence="2" type="ORF">M2650_03135</name>
</gene>
<feature type="region of interest" description="Disordered" evidence="1">
    <location>
        <begin position="36"/>
        <end position="58"/>
    </location>
</feature>
<dbReference type="PROSITE" id="PS51257">
    <property type="entry name" value="PROKAR_LIPOPROTEIN"/>
    <property type="match status" value="1"/>
</dbReference>
<dbReference type="Proteomes" id="UP001431217">
    <property type="component" value="Unassembled WGS sequence"/>
</dbReference>
<protein>
    <submittedName>
        <fullName evidence="2">Uncharacterized protein</fullName>
    </submittedName>
</protein>